<organism evidence="1 2">
    <name type="scientific">Piedraia hortae CBS 480.64</name>
    <dbReference type="NCBI Taxonomy" id="1314780"/>
    <lineage>
        <taxon>Eukaryota</taxon>
        <taxon>Fungi</taxon>
        <taxon>Dikarya</taxon>
        <taxon>Ascomycota</taxon>
        <taxon>Pezizomycotina</taxon>
        <taxon>Dothideomycetes</taxon>
        <taxon>Dothideomycetidae</taxon>
        <taxon>Capnodiales</taxon>
        <taxon>Piedraiaceae</taxon>
        <taxon>Piedraia</taxon>
    </lineage>
</organism>
<evidence type="ECO:0008006" key="3">
    <source>
        <dbReference type="Google" id="ProtNLM"/>
    </source>
</evidence>
<protein>
    <recommendedName>
        <fullName evidence="3">Fido domain-containing protein</fullName>
    </recommendedName>
</protein>
<dbReference type="InterPro" id="IPR006440">
    <property type="entry name" value="Doc"/>
</dbReference>
<dbReference type="GO" id="GO:0016301">
    <property type="term" value="F:kinase activity"/>
    <property type="evidence" value="ECO:0007669"/>
    <property type="project" value="InterPro"/>
</dbReference>
<dbReference type="EMBL" id="MU005987">
    <property type="protein sequence ID" value="KAF2859876.1"/>
    <property type="molecule type" value="Genomic_DNA"/>
</dbReference>
<dbReference type="AlphaFoldDB" id="A0A6A7BWY1"/>
<gene>
    <name evidence="1" type="ORF">K470DRAFT_207937</name>
</gene>
<dbReference type="OrthoDB" id="3049701at2759"/>
<accession>A0A6A7BWY1</accession>
<feature type="non-terminal residue" evidence="1">
    <location>
        <position position="52"/>
    </location>
</feature>
<name>A0A6A7BWY1_9PEZI</name>
<evidence type="ECO:0000313" key="1">
    <source>
        <dbReference type="EMBL" id="KAF2859876.1"/>
    </source>
</evidence>
<dbReference type="InterPro" id="IPR053737">
    <property type="entry name" value="Type_II_TA_Toxin"/>
</dbReference>
<dbReference type="Gene3D" id="1.20.120.1870">
    <property type="entry name" value="Fic/DOC protein, Fido domain"/>
    <property type="match status" value="1"/>
</dbReference>
<feature type="non-terminal residue" evidence="1">
    <location>
        <position position="1"/>
    </location>
</feature>
<dbReference type="Proteomes" id="UP000799421">
    <property type="component" value="Unassembled WGS sequence"/>
</dbReference>
<proteinExistence type="predicted"/>
<evidence type="ECO:0000313" key="2">
    <source>
        <dbReference type="Proteomes" id="UP000799421"/>
    </source>
</evidence>
<reference evidence="1" key="1">
    <citation type="journal article" date="2020" name="Stud. Mycol.">
        <title>101 Dothideomycetes genomes: a test case for predicting lifestyles and emergence of pathogens.</title>
        <authorList>
            <person name="Haridas S."/>
            <person name="Albert R."/>
            <person name="Binder M."/>
            <person name="Bloem J."/>
            <person name="Labutti K."/>
            <person name="Salamov A."/>
            <person name="Andreopoulos B."/>
            <person name="Baker S."/>
            <person name="Barry K."/>
            <person name="Bills G."/>
            <person name="Bluhm B."/>
            <person name="Cannon C."/>
            <person name="Castanera R."/>
            <person name="Culley D."/>
            <person name="Daum C."/>
            <person name="Ezra D."/>
            <person name="Gonzalez J."/>
            <person name="Henrissat B."/>
            <person name="Kuo A."/>
            <person name="Liang C."/>
            <person name="Lipzen A."/>
            <person name="Lutzoni F."/>
            <person name="Magnuson J."/>
            <person name="Mondo S."/>
            <person name="Nolan M."/>
            <person name="Ohm R."/>
            <person name="Pangilinan J."/>
            <person name="Park H.-J."/>
            <person name="Ramirez L."/>
            <person name="Alfaro M."/>
            <person name="Sun H."/>
            <person name="Tritt A."/>
            <person name="Yoshinaga Y."/>
            <person name="Zwiers L.-H."/>
            <person name="Turgeon B."/>
            <person name="Goodwin S."/>
            <person name="Spatafora J."/>
            <person name="Crous P."/>
            <person name="Grigoriev I."/>
        </authorList>
    </citation>
    <scope>NUCLEOTIDE SEQUENCE</scope>
    <source>
        <strain evidence="1">CBS 480.64</strain>
    </source>
</reference>
<dbReference type="NCBIfam" id="TIGR01550">
    <property type="entry name" value="DOC_P1"/>
    <property type="match status" value="1"/>
</dbReference>
<sequence>NAAHYGSETRLHMLVAILASKLILNHACFNGNKRTALVSANMFLRLNVYRFK</sequence>
<keyword evidence="2" id="KW-1185">Reference proteome</keyword>